<keyword evidence="3" id="KW-1185">Reference proteome</keyword>
<dbReference type="AlphaFoldDB" id="A0A0F3IY33"/>
<dbReference type="Gene3D" id="1.10.357.10">
    <property type="entry name" value="Tetracycline Repressor, domain 2"/>
    <property type="match status" value="1"/>
</dbReference>
<name>A0A0F3IY33_9PROT</name>
<evidence type="ECO:0000313" key="2">
    <source>
        <dbReference type="EMBL" id="KJV10519.1"/>
    </source>
</evidence>
<evidence type="ECO:0000313" key="3">
    <source>
        <dbReference type="Proteomes" id="UP000033774"/>
    </source>
</evidence>
<dbReference type="InterPro" id="IPR036271">
    <property type="entry name" value="Tet_transcr_reg_TetR-rel_C_sf"/>
</dbReference>
<evidence type="ECO:0000259" key="1">
    <source>
        <dbReference type="Pfam" id="PF17938"/>
    </source>
</evidence>
<dbReference type="InterPro" id="IPR041474">
    <property type="entry name" value="NicS_C"/>
</dbReference>
<dbReference type="Pfam" id="PF17938">
    <property type="entry name" value="TetR_C_29"/>
    <property type="match status" value="1"/>
</dbReference>
<dbReference type="SUPFAM" id="SSF48498">
    <property type="entry name" value="Tetracyclin repressor-like, C-terminal domain"/>
    <property type="match status" value="1"/>
</dbReference>
<reference evidence="2 3" key="1">
    <citation type="submission" date="2015-03" db="EMBL/GenBank/DDBJ databases">
        <title>Draft genome sequence of Elstera litoralis.</title>
        <authorList>
            <person name="Rahalkar M.C."/>
            <person name="Dhakephalkar P.K."/>
            <person name="Pore S.D."/>
            <person name="Arora P."/>
            <person name="Kapse N.G."/>
            <person name="Pandit P.S."/>
        </authorList>
    </citation>
    <scope>NUCLEOTIDE SEQUENCE [LARGE SCALE GENOMIC DNA]</scope>
    <source>
        <strain evidence="2 3">Dia-1</strain>
    </source>
</reference>
<dbReference type="EMBL" id="LAJY01000084">
    <property type="protein sequence ID" value="KJV10519.1"/>
    <property type="molecule type" value="Genomic_DNA"/>
</dbReference>
<organism evidence="2 3">
    <name type="scientific">Elstera litoralis</name>
    <dbReference type="NCBI Taxonomy" id="552518"/>
    <lineage>
        <taxon>Bacteria</taxon>
        <taxon>Pseudomonadati</taxon>
        <taxon>Pseudomonadota</taxon>
        <taxon>Alphaproteobacteria</taxon>
        <taxon>Rhodospirillales</taxon>
        <taxon>Rhodospirillaceae</taxon>
        <taxon>Elstera</taxon>
    </lineage>
</organism>
<accession>A0A0F3IY33</accession>
<feature type="domain" description="HTH-type transcriptional repressor NicS C-terminal" evidence="1">
    <location>
        <begin position="2"/>
        <end position="62"/>
    </location>
</feature>
<comment type="caution">
    <text evidence="2">The sequence shown here is derived from an EMBL/GenBank/DDBJ whole genome shotgun (WGS) entry which is preliminary data.</text>
</comment>
<sequence>MERGHRQSQFRAGADPVHVYLSIAALGYYYLSNHHTTSIIFSREFVKSEELKRWGEHIADMIVSYLRV</sequence>
<dbReference type="Proteomes" id="UP000033774">
    <property type="component" value="Unassembled WGS sequence"/>
</dbReference>
<proteinExistence type="predicted"/>
<gene>
    <name evidence="2" type="ORF">VZ95_04370</name>
</gene>
<protein>
    <recommendedName>
        <fullName evidence="1">HTH-type transcriptional repressor NicS C-terminal domain-containing protein</fullName>
    </recommendedName>
</protein>